<evidence type="ECO:0000313" key="1">
    <source>
        <dbReference type="EMBL" id="KKN70980.1"/>
    </source>
</evidence>
<dbReference type="EMBL" id="LAZR01000393">
    <property type="protein sequence ID" value="KKN70980.1"/>
    <property type="molecule type" value="Genomic_DNA"/>
</dbReference>
<reference evidence="1" key="1">
    <citation type="journal article" date="2015" name="Nature">
        <title>Complex archaea that bridge the gap between prokaryotes and eukaryotes.</title>
        <authorList>
            <person name="Spang A."/>
            <person name="Saw J.H."/>
            <person name="Jorgensen S.L."/>
            <person name="Zaremba-Niedzwiedzka K."/>
            <person name="Martijn J."/>
            <person name="Lind A.E."/>
            <person name="van Eijk R."/>
            <person name="Schleper C."/>
            <person name="Guy L."/>
            <person name="Ettema T.J."/>
        </authorList>
    </citation>
    <scope>NUCLEOTIDE SEQUENCE</scope>
</reference>
<organism evidence="1">
    <name type="scientific">marine sediment metagenome</name>
    <dbReference type="NCBI Taxonomy" id="412755"/>
    <lineage>
        <taxon>unclassified sequences</taxon>
        <taxon>metagenomes</taxon>
        <taxon>ecological metagenomes</taxon>
    </lineage>
</organism>
<comment type="caution">
    <text evidence="1">The sequence shown here is derived from an EMBL/GenBank/DDBJ whole genome shotgun (WGS) entry which is preliminary data.</text>
</comment>
<proteinExistence type="predicted"/>
<gene>
    <name evidence="1" type="ORF">LCGC14_0425820</name>
</gene>
<name>A0A0F9SPM5_9ZZZZ</name>
<sequence>MFVIISSDWQRGNSLPVYFSFDNKCVLANNKQQTTNNKQQTTNNKQQTTTNKETDMVWIATVAVVRPNDGKIVKVNADEVIFYTNRGWKLASNVGKTSGGEQTKTEDKQLLIDREATADSDINAIHEANAAEVKDKSTDGNQSLNDIII</sequence>
<accession>A0A0F9SPM5</accession>
<protein>
    <submittedName>
        <fullName evidence="1">Uncharacterized protein</fullName>
    </submittedName>
</protein>
<dbReference type="AlphaFoldDB" id="A0A0F9SPM5"/>